<dbReference type="Proteomes" id="UP000789831">
    <property type="component" value="Unassembled WGS sequence"/>
</dbReference>
<organism evidence="1 2">
    <name type="scientific">Ambispora gerdemannii</name>
    <dbReference type="NCBI Taxonomy" id="144530"/>
    <lineage>
        <taxon>Eukaryota</taxon>
        <taxon>Fungi</taxon>
        <taxon>Fungi incertae sedis</taxon>
        <taxon>Mucoromycota</taxon>
        <taxon>Glomeromycotina</taxon>
        <taxon>Glomeromycetes</taxon>
        <taxon>Archaeosporales</taxon>
        <taxon>Ambisporaceae</taxon>
        <taxon>Ambispora</taxon>
    </lineage>
</organism>
<accession>A0A9N9CQZ8</accession>
<evidence type="ECO:0000313" key="1">
    <source>
        <dbReference type="EMBL" id="CAG8608906.1"/>
    </source>
</evidence>
<dbReference type="EMBL" id="CAJVPL010002386">
    <property type="protein sequence ID" value="CAG8608906.1"/>
    <property type="molecule type" value="Genomic_DNA"/>
</dbReference>
<keyword evidence="2" id="KW-1185">Reference proteome</keyword>
<dbReference type="AlphaFoldDB" id="A0A9N9CQZ8"/>
<sequence>RHSNTTPNRQELLREARAAWKQIKNKDETIIPPIANSNNVSTLLGQKNAIVKVKETTQQLYEYEQSYLYMPDNDLRQVLITKIEEKKKF</sequence>
<feature type="non-terminal residue" evidence="1">
    <location>
        <position position="89"/>
    </location>
</feature>
<evidence type="ECO:0000313" key="2">
    <source>
        <dbReference type="Proteomes" id="UP000789831"/>
    </source>
</evidence>
<gene>
    <name evidence="1" type="ORF">AGERDE_LOCUS9490</name>
</gene>
<reference evidence="1" key="1">
    <citation type="submission" date="2021-06" db="EMBL/GenBank/DDBJ databases">
        <authorList>
            <person name="Kallberg Y."/>
            <person name="Tangrot J."/>
            <person name="Rosling A."/>
        </authorList>
    </citation>
    <scope>NUCLEOTIDE SEQUENCE</scope>
    <source>
        <strain evidence="1">MT106</strain>
    </source>
</reference>
<comment type="caution">
    <text evidence="1">The sequence shown here is derived from an EMBL/GenBank/DDBJ whole genome shotgun (WGS) entry which is preliminary data.</text>
</comment>
<proteinExistence type="predicted"/>
<name>A0A9N9CQZ8_9GLOM</name>
<protein>
    <submittedName>
        <fullName evidence="1">4545_t:CDS:1</fullName>
    </submittedName>
</protein>